<feature type="region of interest" description="Disordered" evidence="1">
    <location>
        <begin position="32"/>
        <end position="103"/>
    </location>
</feature>
<evidence type="ECO:0000256" key="2">
    <source>
        <dbReference type="SAM" id="Phobius"/>
    </source>
</evidence>
<keyword evidence="2" id="KW-0472">Membrane</keyword>
<sequence>MDPPVDAWVVLPAVVFTLLAVVVATVVLRKNERPADSTSTPKSRDVSEDTHKECELSRPLEALGHSTGERERTTERSEEQLSSKGNESQSTAHTVRNLEEKPYKSHQVLVGNKCEAAVARNDESASFPSVKKGGHEEKPLRYMPGMLRTSQLEKMMSKEELEEERRVQQEQLAAIFKLLKENQDTFGEVTEKDMEEQLKLYSI</sequence>
<keyword evidence="2" id="KW-0812">Transmembrane</keyword>
<feature type="compositionally biased region" description="Basic and acidic residues" evidence="1">
    <location>
        <begin position="42"/>
        <end position="58"/>
    </location>
</feature>
<dbReference type="InterPro" id="IPR026622">
    <property type="entry name" value="Mxra7"/>
</dbReference>
<proteinExistence type="predicted"/>
<dbReference type="Proteomes" id="UP001501920">
    <property type="component" value="Chromosome 13"/>
</dbReference>
<dbReference type="OrthoDB" id="5983600at2759"/>
<keyword evidence="5" id="KW-1185">Reference proteome</keyword>
<dbReference type="STRING" id="42514.ENSPNAP00000004049"/>
<reference evidence="4 5" key="1">
    <citation type="submission" date="2020-10" db="EMBL/GenBank/DDBJ databases">
        <title>Pygocentrus nattereri (red-bellied piranha) genome, fPygNat1, primary haplotype.</title>
        <authorList>
            <person name="Myers G."/>
            <person name="Meyer A."/>
            <person name="Karagic N."/>
            <person name="Pippel M."/>
            <person name="Winkler S."/>
            <person name="Tracey A."/>
            <person name="Wood J."/>
            <person name="Formenti G."/>
            <person name="Howe K."/>
            <person name="Fedrigo O."/>
            <person name="Jarvis E.D."/>
        </authorList>
    </citation>
    <scope>NUCLEOTIDE SEQUENCE [LARGE SCALE GENOMIC DNA]</scope>
</reference>
<dbReference type="RefSeq" id="XP_017558076.2">
    <property type="nucleotide sequence ID" value="XM_017702587.2"/>
</dbReference>
<feature type="transmembrane region" description="Helical" evidence="2">
    <location>
        <begin position="6"/>
        <end position="28"/>
    </location>
</feature>
<evidence type="ECO:0000313" key="5">
    <source>
        <dbReference type="Proteomes" id="UP001501920"/>
    </source>
</evidence>
<dbReference type="PANTHER" id="PTHR21845:SF2">
    <property type="entry name" value="MATRIX-REMODELING-ASSOCIATED PROTEIN 7"/>
    <property type="match status" value="1"/>
</dbReference>
<name>A0A3B4C032_PYGNA</name>
<evidence type="ECO:0000259" key="3">
    <source>
        <dbReference type="Pfam" id="PF25473"/>
    </source>
</evidence>
<feature type="domain" description="Matrix-remodeling-associated protein 7 helical" evidence="3">
    <location>
        <begin position="143"/>
        <end position="202"/>
    </location>
</feature>
<dbReference type="GeneTree" id="ENSGT00940000163380"/>
<dbReference type="GeneID" id="108430236"/>
<protein>
    <recommendedName>
        <fullName evidence="3">Matrix-remodeling-associated protein 7 helical domain-containing protein</fullName>
    </recommendedName>
</protein>
<reference evidence="4" key="2">
    <citation type="submission" date="2025-08" db="UniProtKB">
        <authorList>
            <consortium name="Ensembl"/>
        </authorList>
    </citation>
    <scope>IDENTIFICATION</scope>
</reference>
<evidence type="ECO:0000256" key="1">
    <source>
        <dbReference type="SAM" id="MobiDB-lite"/>
    </source>
</evidence>
<accession>A0A3B4C032</accession>
<organism evidence="4 5">
    <name type="scientific">Pygocentrus nattereri</name>
    <name type="common">Red-bellied piranha</name>
    <dbReference type="NCBI Taxonomy" id="42514"/>
    <lineage>
        <taxon>Eukaryota</taxon>
        <taxon>Metazoa</taxon>
        <taxon>Chordata</taxon>
        <taxon>Craniata</taxon>
        <taxon>Vertebrata</taxon>
        <taxon>Euteleostomi</taxon>
        <taxon>Actinopterygii</taxon>
        <taxon>Neopterygii</taxon>
        <taxon>Teleostei</taxon>
        <taxon>Ostariophysi</taxon>
        <taxon>Characiformes</taxon>
        <taxon>Characoidei</taxon>
        <taxon>Pygocentrus</taxon>
    </lineage>
</organism>
<feature type="compositionally biased region" description="Polar residues" evidence="1">
    <location>
        <begin position="82"/>
        <end position="94"/>
    </location>
</feature>
<dbReference type="Ensembl" id="ENSPNAT00000007673.2">
    <property type="protein sequence ID" value="ENSPNAP00000004049.2"/>
    <property type="gene ID" value="ENSPNAG00000010487.2"/>
</dbReference>
<dbReference type="Pfam" id="PF25473">
    <property type="entry name" value="MXRA7_helical"/>
    <property type="match status" value="1"/>
</dbReference>
<dbReference type="AlphaFoldDB" id="A0A3B4C032"/>
<feature type="compositionally biased region" description="Basic and acidic residues" evidence="1">
    <location>
        <begin position="67"/>
        <end position="81"/>
    </location>
</feature>
<dbReference type="OMA" id="KPLRYMP"/>
<dbReference type="InterPro" id="IPR057534">
    <property type="entry name" value="MXRA7_helical"/>
</dbReference>
<dbReference type="PANTHER" id="PTHR21845">
    <property type="entry name" value="TRANSMEMBRANE ANCHOR PROTEIN 1"/>
    <property type="match status" value="1"/>
</dbReference>
<reference evidence="4" key="3">
    <citation type="submission" date="2025-09" db="UniProtKB">
        <authorList>
            <consortium name="Ensembl"/>
        </authorList>
    </citation>
    <scope>IDENTIFICATION</scope>
</reference>
<keyword evidence="2" id="KW-1133">Transmembrane helix</keyword>
<evidence type="ECO:0000313" key="4">
    <source>
        <dbReference type="Ensembl" id="ENSPNAP00000004049.2"/>
    </source>
</evidence>